<evidence type="ECO:0000313" key="1">
    <source>
        <dbReference type="EMBL" id="MCL6282538.1"/>
    </source>
</evidence>
<comment type="caution">
    <text evidence="1">The sequence shown here is derived from an EMBL/GenBank/DDBJ whole genome shotgun (WGS) entry which is preliminary data.</text>
</comment>
<proteinExistence type="predicted"/>
<evidence type="ECO:0000313" key="2">
    <source>
        <dbReference type="Proteomes" id="UP001203880"/>
    </source>
</evidence>
<keyword evidence="2" id="KW-1185">Reference proteome</keyword>
<accession>A0ABT0Q031</accession>
<dbReference type="RefSeq" id="WP_249706759.1">
    <property type="nucleotide sequence ID" value="NZ_JAMFMB010000003.1"/>
</dbReference>
<sequence>MNARALDQQLLQAHAAEDKTALVRLYTQAADHSEAGGDLDAACFYLTHAFVFALEIGVPEARALNARLVDKGRAHPWQP</sequence>
<name>A0ABT0Q031_9RHOB</name>
<dbReference type="Proteomes" id="UP001203880">
    <property type="component" value="Unassembled WGS sequence"/>
</dbReference>
<organism evidence="1 2">
    <name type="scientific">Ruegeria spongiae</name>
    <dbReference type="NCBI Taxonomy" id="2942209"/>
    <lineage>
        <taxon>Bacteria</taxon>
        <taxon>Pseudomonadati</taxon>
        <taxon>Pseudomonadota</taxon>
        <taxon>Alphaproteobacteria</taxon>
        <taxon>Rhodobacterales</taxon>
        <taxon>Roseobacteraceae</taxon>
        <taxon>Ruegeria</taxon>
    </lineage>
</organism>
<reference evidence="1" key="1">
    <citation type="submission" date="2022-05" db="EMBL/GenBank/DDBJ databases">
        <authorList>
            <person name="Park J.-S."/>
        </authorList>
    </citation>
    <scope>NUCLEOTIDE SEQUENCE</scope>
    <source>
        <strain evidence="1">2012CJ41-6</strain>
    </source>
</reference>
<protein>
    <submittedName>
        <fullName evidence="1">Uncharacterized protein</fullName>
    </submittedName>
</protein>
<dbReference type="EMBL" id="JAMFMB010000003">
    <property type="protein sequence ID" value="MCL6282538.1"/>
    <property type="molecule type" value="Genomic_DNA"/>
</dbReference>
<gene>
    <name evidence="1" type="ORF">M3P21_03260</name>
</gene>